<keyword evidence="3" id="KW-1185">Reference proteome</keyword>
<evidence type="ECO:0000313" key="2">
    <source>
        <dbReference type="EMBL" id="MDO7907668.1"/>
    </source>
</evidence>
<feature type="domain" description="DUF7660" evidence="1">
    <location>
        <begin position="15"/>
        <end position="83"/>
    </location>
</feature>
<dbReference type="RefSeq" id="WP_305024884.1">
    <property type="nucleotide sequence ID" value="NZ_JAUQTB010000009.1"/>
</dbReference>
<gene>
    <name evidence="2" type="ORF">Q5741_14755</name>
</gene>
<dbReference type="Pfam" id="PF24693">
    <property type="entry name" value="DUF7660"/>
    <property type="match status" value="1"/>
</dbReference>
<evidence type="ECO:0000313" key="3">
    <source>
        <dbReference type="Proteomes" id="UP001240171"/>
    </source>
</evidence>
<sequence length="83" mass="9571">MSKTLFERVNEVYNEETFVQFIQALGHDSTVDMNSWENTTITSFLEAAAEWGAASVDGLHAYDKPDNPWRRCAQILYMGKMYE</sequence>
<protein>
    <recommendedName>
        <fullName evidence="1">DUF7660 domain-containing protein</fullName>
    </recommendedName>
</protein>
<reference evidence="2 3" key="1">
    <citation type="submission" date="2023-07" db="EMBL/GenBank/DDBJ databases">
        <title>Paenibacillus sp. JX-17 nov. isolated from soil.</title>
        <authorList>
            <person name="Wan Y."/>
            <person name="Liu B."/>
        </authorList>
    </citation>
    <scope>NUCLEOTIDE SEQUENCE [LARGE SCALE GENOMIC DNA]</scope>
    <source>
        <strain evidence="2 3">JX-17</strain>
    </source>
</reference>
<dbReference type="EMBL" id="JAUQTB010000009">
    <property type="protein sequence ID" value="MDO7907668.1"/>
    <property type="molecule type" value="Genomic_DNA"/>
</dbReference>
<accession>A0ABT9CEG5</accession>
<organism evidence="2 3">
    <name type="scientific">Paenibacillus lacisoli</name>
    <dbReference type="NCBI Taxonomy" id="3064525"/>
    <lineage>
        <taxon>Bacteria</taxon>
        <taxon>Bacillati</taxon>
        <taxon>Bacillota</taxon>
        <taxon>Bacilli</taxon>
        <taxon>Bacillales</taxon>
        <taxon>Paenibacillaceae</taxon>
        <taxon>Paenibacillus</taxon>
    </lineage>
</organism>
<evidence type="ECO:0000259" key="1">
    <source>
        <dbReference type="Pfam" id="PF24693"/>
    </source>
</evidence>
<dbReference type="Proteomes" id="UP001240171">
    <property type="component" value="Unassembled WGS sequence"/>
</dbReference>
<proteinExistence type="predicted"/>
<dbReference type="InterPro" id="IPR056077">
    <property type="entry name" value="DUF7660"/>
</dbReference>
<name>A0ABT9CEG5_9BACL</name>
<comment type="caution">
    <text evidence="2">The sequence shown here is derived from an EMBL/GenBank/DDBJ whole genome shotgun (WGS) entry which is preliminary data.</text>
</comment>